<dbReference type="CDD" id="cd21075">
    <property type="entry name" value="DBD_XPA-like"/>
    <property type="match status" value="1"/>
</dbReference>
<keyword evidence="2" id="KW-0862">Zinc</keyword>
<evidence type="ECO:0000256" key="2">
    <source>
        <dbReference type="ARBA" id="ARBA00022833"/>
    </source>
</evidence>
<dbReference type="PANTHER" id="PTHR10142">
    <property type="entry name" value="DNA REPAIR PROTEIN COMPLEMENTING XP-A CELLS"/>
    <property type="match status" value="1"/>
</dbReference>
<dbReference type="GO" id="GO:0070914">
    <property type="term" value="P:UV-damage excision repair"/>
    <property type="evidence" value="ECO:0007669"/>
    <property type="project" value="TreeGrafter"/>
</dbReference>
<comment type="subcellular location">
    <subcellularLocation>
        <location evidence="1">Nucleus</location>
    </subcellularLocation>
</comment>
<dbReference type="InterPro" id="IPR000465">
    <property type="entry name" value="XPA/RAD14"/>
</dbReference>
<organism evidence="6 7">
    <name type="scientific">Rhodotorula taiwanensis</name>
    <dbReference type="NCBI Taxonomy" id="741276"/>
    <lineage>
        <taxon>Eukaryota</taxon>
        <taxon>Fungi</taxon>
        <taxon>Dikarya</taxon>
        <taxon>Basidiomycota</taxon>
        <taxon>Pucciniomycotina</taxon>
        <taxon>Microbotryomycetes</taxon>
        <taxon>Sporidiobolales</taxon>
        <taxon>Sporidiobolaceae</taxon>
        <taxon>Rhodotorula</taxon>
    </lineage>
</organism>
<reference evidence="6 7" key="1">
    <citation type="journal article" date="2018" name="Front. Microbiol.">
        <title>Prospects for Fungal Bioremediation of Acidic Radioactive Waste Sites: Characterization and Genome Sequence of Rhodotorula taiwanensis MD1149.</title>
        <authorList>
            <person name="Tkavc R."/>
            <person name="Matrosova V.Y."/>
            <person name="Grichenko O.E."/>
            <person name="Gostincar C."/>
            <person name="Volpe R.P."/>
            <person name="Klimenkova P."/>
            <person name="Gaidamakova E.K."/>
            <person name="Zhou C.E."/>
            <person name="Stewart B.J."/>
            <person name="Lyman M.G."/>
            <person name="Malfatti S.A."/>
            <person name="Rubinfeld B."/>
            <person name="Courtot M."/>
            <person name="Singh J."/>
            <person name="Dalgard C.L."/>
            <person name="Hamilton T."/>
            <person name="Frey K.G."/>
            <person name="Gunde-Cimerman N."/>
            <person name="Dugan L."/>
            <person name="Daly M.J."/>
        </authorList>
    </citation>
    <scope>NUCLEOTIDE SEQUENCE [LARGE SCALE GENOMIC DNA]</scope>
    <source>
        <strain evidence="6 7">MD1149</strain>
    </source>
</reference>
<keyword evidence="7" id="KW-1185">Reference proteome</keyword>
<dbReference type="GO" id="GO:0006284">
    <property type="term" value="P:base-excision repair"/>
    <property type="evidence" value="ECO:0007669"/>
    <property type="project" value="TreeGrafter"/>
</dbReference>
<evidence type="ECO:0000256" key="1">
    <source>
        <dbReference type="ARBA" id="ARBA00004123"/>
    </source>
</evidence>
<dbReference type="OrthoDB" id="68328at2759"/>
<dbReference type="InterPro" id="IPR022656">
    <property type="entry name" value="XPA_C"/>
</dbReference>
<dbReference type="EMBL" id="PJQD01000036">
    <property type="protein sequence ID" value="POY73453.1"/>
    <property type="molecule type" value="Genomic_DNA"/>
</dbReference>
<proteinExistence type="predicted"/>
<gene>
    <name evidence="6" type="ORF">BMF94_3390</name>
</gene>
<dbReference type="SUPFAM" id="SSF46955">
    <property type="entry name" value="Putative DNA-binding domain"/>
    <property type="match status" value="1"/>
</dbReference>
<evidence type="ECO:0000256" key="4">
    <source>
        <dbReference type="SAM" id="MobiDB-lite"/>
    </source>
</evidence>
<dbReference type="GO" id="GO:1901255">
    <property type="term" value="P:nucleotide-excision repair involved in interstrand cross-link repair"/>
    <property type="evidence" value="ECO:0007669"/>
    <property type="project" value="TreeGrafter"/>
</dbReference>
<dbReference type="GO" id="GO:0003684">
    <property type="term" value="F:damaged DNA binding"/>
    <property type="evidence" value="ECO:0007669"/>
    <property type="project" value="InterPro"/>
</dbReference>
<dbReference type="GO" id="GO:0000110">
    <property type="term" value="C:nucleotide-excision repair factor 1 complex"/>
    <property type="evidence" value="ECO:0007669"/>
    <property type="project" value="TreeGrafter"/>
</dbReference>
<accession>A0A2S5B9K3</accession>
<evidence type="ECO:0000256" key="3">
    <source>
        <dbReference type="ARBA" id="ARBA00023242"/>
    </source>
</evidence>
<dbReference type="Proteomes" id="UP000237144">
    <property type="component" value="Unassembled WGS sequence"/>
</dbReference>
<dbReference type="STRING" id="741276.A0A2S5B9K3"/>
<dbReference type="InterPro" id="IPR037129">
    <property type="entry name" value="XPA_sf"/>
</dbReference>
<feature type="region of interest" description="Disordered" evidence="4">
    <location>
        <begin position="436"/>
        <end position="473"/>
    </location>
</feature>
<feature type="region of interest" description="Disordered" evidence="4">
    <location>
        <begin position="486"/>
        <end position="510"/>
    </location>
</feature>
<dbReference type="PANTHER" id="PTHR10142:SF0">
    <property type="entry name" value="DNA REPAIR PROTEIN COMPLEMENTING XP-A CELLS"/>
    <property type="match status" value="1"/>
</dbReference>
<feature type="region of interest" description="Disordered" evidence="4">
    <location>
        <begin position="1"/>
        <end position="53"/>
    </location>
</feature>
<name>A0A2S5B9K3_9BASI</name>
<evidence type="ECO:0000313" key="7">
    <source>
        <dbReference type="Proteomes" id="UP000237144"/>
    </source>
</evidence>
<feature type="domain" description="XPA C-terminal" evidence="5">
    <location>
        <begin position="214"/>
        <end position="258"/>
    </location>
</feature>
<dbReference type="GO" id="GO:0000715">
    <property type="term" value="P:nucleotide-excision repair, DNA damage recognition"/>
    <property type="evidence" value="ECO:0007669"/>
    <property type="project" value="TreeGrafter"/>
</dbReference>
<dbReference type="Pfam" id="PF05181">
    <property type="entry name" value="XPA_C"/>
    <property type="match status" value="1"/>
</dbReference>
<comment type="caution">
    <text evidence="6">The sequence shown here is derived from an EMBL/GenBank/DDBJ whole genome shotgun (WGS) entry which is preliminary data.</text>
</comment>
<dbReference type="Gene3D" id="3.90.530.10">
    <property type="entry name" value="XPA C-terminal domain"/>
    <property type="match status" value="1"/>
</dbReference>
<protein>
    <recommendedName>
        <fullName evidence="5">XPA C-terminal domain-containing protein</fullName>
    </recommendedName>
</protein>
<sequence length="510" mass="56257">MASSDEYLDTLSDGDWTPASSSKKRHSQATTAPVTPSKKQRRTHAQPGAMEQSVQIPMKRNISLYTLPAEIIDAILYDDELRVHDHIALARTCRALRAAYYTPSPNNDSYASFTSPIWAALIAQRPFEGKGRGSDLYTLSAHSPSDKKENRLRHLWSNRFDERQMAVLAVKRVAAQRKWSRAHQTYIETPQRHEKMPIRSVEWEEAIETVKTQRITKTTAKSQYKLSDADLGRLPYIERRNPHYHSAPPMQLYVEAKVERLAHGLHGGYRAHIQLLDKRAESAAKAKSTRRAKLNGTWQPPTPQQSPAKRKKRDQVEATPGWRQLPSPNKRLATPESEADDDVEMQAGPSTPTKSRTAKKAAMRLPPTPRSPGDVGAAKVSFANSTSPTPASGRVHHSVLFGTESPSLSGASSSPLAVQASLGVKQEPFDAAQTSLFRSGPDDEVKLEDAKPSFSGAVPLSQAKQGDGGAMSSAVAQVEVDSVKQEFDEGGLATGRPRRQRAKRSYAMYA</sequence>
<evidence type="ECO:0000313" key="6">
    <source>
        <dbReference type="EMBL" id="POY73453.1"/>
    </source>
</evidence>
<feature type="compositionally biased region" description="Basic and acidic residues" evidence="4">
    <location>
        <begin position="440"/>
        <end position="451"/>
    </location>
</feature>
<evidence type="ECO:0000259" key="5">
    <source>
        <dbReference type="Pfam" id="PF05181"/>
    </source>
</evidence>
<dbReference type="InterPro" id="IPR009061">
    <property type="entry name" value="DNA-bd_dom_put_sf"/>
</dbReference>
<dbReference type="AlphaFoldDB" id="A0A2S5B9K3"/>
<keyword evidence="3" id="KW-0539">Nucleus</keyword>
<feature type="region of interest" description="Disordered" evidence="4">
    <location>
        <begin position="282"/>
        <end position="377"/>
    </location>
</feature>